<organism evidence="2 3">
    <name type="scientific">Jutongia huaianensis</name>
    <dbReference type="NCBI Taxonomy" id="2763668"/>
    <lineage>
        <taxon>Bacteria</taxon>
        <taxon>Bacillati</taxon>
        <taxon>Bacillota</taxon>
        <taxon>Clostridia</taxon>
        <taxon>Lachnospirales</taxon>
        <taxon>Lachnospiraceae</taxon>
        <taxon>Jutongia</taxon>
    </lineage>
</organism>
<keyword evidence="3" id="KW-1185">Reference proteome</keyword>
<dbReference type="PANTHER" id="PTHR47561">
    <property type="entry name" value="POLYSACCHARIDE DEACETYLASE FAMILY PROTEIN (AFU_ORTHOLOGUE AFUA_6G05030)"/>
    <property type="match status" value="1"/>
</dbReference>
<name>A0ABR7N294_9FIRM</name>
<dbReference type="Gene3D" id="3.20.20.370">
    <property type="entry name" value="Glycoside hydrolase/deacetylase"/>
    <property type="match status" value="1"/>
</dbReference>
<dbReference type="SUPFAM" id="SSF88713">
    <property type="entry name" value="Glycoside hydrolase/deacetylase"/>
    <property type="match status" value="1"/>
</dbReference>
<sequence>MYREEFQWPEGKKNAVMISLTLDAEYFGIAQYPEDKNAVAGFKTMAEFGVKKGLDRVLSVLDTYHVKATVFVPGKVAEEYPDAMKKIVEHGHEIGVHGYEHENFALLPEEKQKEAMEKSVEAVKEVCGVTPVGFRAPEGELTRRTLKIAKEAGIVYSSTLGNDDRPYYNVLNDQGTSMLEIPFHWALFDAPYFAFHFWPPVPYGQGRISSFKKVLTNWKWEYDVFREEGLCYVLQLNPMTIGDPGKIYMLEELLTYIQKDRDVWFATGKEIYDYCEAVG</sequence>
<dbReference type="InterPro" id="IPR011330">
    <property type="entry name" value="Glyco_hydro/deAcase_b/a-brl"/>
</dbReference>
<accession>A0ABR7N294</accession>
<evidence type="ECO:0000313" key="2">
    <source>
        <dbReference type="EMBL" id="MBC8562759.1"/>
    </source>
</evidence>
<dbReference type="Pfam" id="PF01522">
    <property type="entry name" value="Polysacc_deac_1"/>
    <property type="match status" value="1"/>
</dbReference>
<dbReference type="InterPro" id="IPR037950">
    <property type="entry name" value="PgdA-like"/>
</dbReference>
<protein>
    <submittedName>
        <fullName evidence="2">Polysaccharide deacetylase</fullName>
    </submittedName>
</protein>
<proteinExistence type="predicted"/>
<evidence type="ECO:0000259" key="1">
    <source>
        <dbReference type="PROSITE" id="PS51677"/>
    </source>
</evidence>
<dbReference type="CDD" id="cd10938">
    <property type="entry name" value="CE4_HpPgdA_like"/>
    <property type="match status" value="1"/>
</dbReference>
<comment type="caution">
    <text evidence="2">The sequence shown here is derived from an EMBL/GenBank/DDBJ whole genome shotgun (WGS) entry which is preliminary data.</text>
</comment>
<gene>
    <name evidence="2" type="ORF">H8704_09000</name>
</gene>
<dbReference type="Proteomes" id="UP000606193">
    <property type="component" value="Unassembled WGS sequence"/>
</dbReference>
<dbReference type="RefSeq" id="WP_118678884.1">
    <property type="nucleotide sequence ID" value="NZ_JACRSX010000011.1"/>
</dbReference>
<evidence type="ECO:0000313" key="3">
    <source>
        <dbReference type="Proteomes" id="UP000606193"/>
    </source>
</evidence>
<feature type="domain" description="NodB homology" evidence="1">
    <location>
        <begin position="36"/>
        <end position="279"/>
    </location>
</feature>
<dbReference type="InterPro" id="IPR002509">
    <property type="entry name" value="NODB_dom"/>
</dbReference>
<reference evidence="2 3" key="1">
    <citation type="submission" date="2020-08" db="EMBL/GenBank/DDBJ databases">
        <title>Genome public.</title>
        <authorList>
            <person name="Liu C."/>
            <person name="Sun Q."/>
        </authorList>
    </citation>
    <scope>NUCLEOTIDE SEQUENCE [LARGE SCALE GENOMIC DNA]</scope>
    <source>
        <strain evidence="2 3">NSJ-37</strain>
    </source>
</reference>
<dbReference type="EMBL" id="JACRSX010000011">
    <property type="protein sequence ID" value="MBC8562759.1"/>
    <property type="molecule type" value="Genomic_DNA"/>
</dbReference>
<dbReference type="PANTHER" id="PTHR47561:SF1">
    <property type="entry name" value="POLYSACCHARIDE DEACETYLASE FAMILY PROTEIN (AFU_ORTHOLOGUE AFUA_6G05030)"/>
    <property type="match status" value="1"/>
</dbReference>
<dbReference type="PROSITE" id="PS51677">
    <property type="entry name" value="NODB"/>
    <property type="match status" value="1"/>
</dbReference>